<protein>
    <recommendedName>
        <fullName evidence="4">Secreted protein</fullName>
    </recommendedName>
</protein>
<proteinExistence type="predicted"/>
<keyword evidence="1" id="KW-0732">Signal</keyword>
<gene>
    <name evidence="2" type="ORF">BDZ83DRAFT_608351</name>
</gene>
<feature type="signal peptide" evidence="1">
    <location>
        <begin position="1"/>
        <end position="30"/>
    </location>
</feature>
<comment type="caution">
    <text evidence="2">The sequence shown here is derived from an EMBL/GenBank/DDBJ whole genome shotgun (WGS) entry which is preliminary data.</text>
</comment>
<dbReference type="RefSeq" id="XP_060368891.1">
    <property type="nucleotide sequence ID" value="XM_060507474.1"/>
</dbReference>
<dbReference type="Proteomes" id="UP001244207">
    <property type="component" value="Unassembled WGS sequence"/>
</dbReference>
<evidence type="ECO:0000313" key="2">
    <source>
        <dbReference type="EMBL" id="KAK1728836.1"/>
    </source>
</evidence>
<dbReference type="EMBL" id="JAHMHS010000015">
    <property type="protein sequence ID" value="KAK1728836.1"/>
    <property type="molecule type" value="Genomic_DNA"/>
</dbReference>
<accession>A0AAD8XK37</accession>
<dbReference type="AlphaFoldDB" id="A0AAD8XK37"/>
<dbReference type="GeneID" id="85391373"/>
<organism evidence="2 3">
    <name type="scientific">Glomerella acutata</name>
    <name type="common">Colletotrichum acutatum</name>
    <dbReference type="NCBI Taxonomy" id="27357"/>
    <lineage>
        <taxon>Eukaryota</taxon>
        <taxon>Fungi</taxon>
        <taxon>Dikarya</taxon>
        <taxon>Ascomycota</taxon>
        <taxon>Pezizomycotina</taxon>
        <taxon>Sordariomycetes</taxon>
        <taxon>Hypocreomycetidae</taxon>
        <taxon>Glomerellales</taxon>
        <taxon>Glomerellaceae</taxon>
        <taxon>Colletotrichum</taxon>
        <taxon>Colletotrichum acutatum species complex</taxon>
    </lineage>
</organism>
<feature type="chain" id="PRO_5041941028" description="Secreted protein" evidence="1">
    <location>
        <begin position="31"/>
        <end position="107"/>
    </location>
</feature>
<keyword evidence="3" id="KW-1185">Reference proteome</keyword>
<name>A0AAD8XK37_GLOAC</name>
<sequence>MLLLLLLQLELAGREVDLLLLRLLLRLVVGAEDGVEGEVVGVGGRKVHGPWCFCPLSRGGVWVGLHNWRAAVVSEMVALLSCSLRFSVLPGERSDSAGARRCQKRKR</sequence>
<evidence type="ECO:0000256" key="1">
    <source>
        <dbReference type="SAM" id="SignalP"/>
    </source>
</evidence>
<reference evidence="2" key="1">
    <citation type="submission" date="2021-12" db="EMBL/GenBank/DDBJ databases">
        <title>Comparative genomics, transcriptomics and evolutionary studies reveal genomic signatures of adaptation to plant cell wall in hemibiotrophic fungi.</title>
        <authorList>
            <consortium name="DOE Joint Genome Institute"/>
            <person name="Baroncelli R."/>
            <person name="Diaz J.F."/>
            <person name="Benocci T."/>
            <person name="Peng M."/>
            <person name="Battaglia E."/>
            <person name="Haridas S."/>
            <person name="Andreopoulos W."/>
            <person name="Labutti K."/>
            <person name="Pangilinan J."/>
            <person name="Floch G.L."/>
            <person name="Makela M.R."/>
            <person name="Henrissat B."/>
            <person name="Grigoriev I.V."/>
            <person name="Crouch J.A."/>
            <person name="De Vries R.P."/>
            <person name="Sukno S.A."/>
            <person name="Thon M.R."/>
        </authorList>
    </citation>
    <scope>NUCLEOTIDE SEQUENCE</scope>
    <source>
        <strain evidence="2">CBS 112980</strain>
    </source>
</reference>
<evidence type="ECO:0008006" key="4">
    <source>
        <dbReference type="Google" id="ProtNLM"/>
    </source>
</evidence>
<evidence type="ECO:0000313" key="3">
    <source>
        <dbReference type="Proteomes" id="UP001244207"/>
    </source>
</evidence>